<comment type="subcellular location">
    <subcellularLocation>
        <location evidence="1 7">Cell membrane</location>
        <topology evidence="1 7">Multi-pass membrane protein</topology>
    </subcellularLocation>
</comment>
<feature type="transmembrane region" description="Helical" evidence="7">
    <location>
        <begin position="304"/>
        <end position="326"/>
    </location>
</feature>
<feature type="transmembrane region" description="Helical" evidence="7">
    <location>
        <begin position="121"/>
        <end position="140"/>
    </location>
</feature>
<dbReference type="SUPFAM" id="SSF160964">
    <property type="entry name" value="MalF N-terminal region-like"/>
    <property type="match status" value="1"/>
</dbReference>
<dbReference type="PANTHER" id="PTHR30193">
    <property type="entry name" value="ABC TRANSPORTER PERMEASE PROTEIN"/>
    <property type="match status" value="1"/>
</dbReference>
<feature type="transmembrane region" description="Helical" evidence="7">
    <location>
        <begin position="152"/>
        <end position="172"/>
    </location>
</feature>
<dbReference type="Pfam" id="PF00528">
    <property type="entry name" value="BPD_transp_1"/>
    <property type="match status" value="1"/>
</dbReference>
<dbReference type="AlphaFoldDB" id="A0A0J9E5L2"/>
<feature type="transmembrane region" description="Helical" evidence="7">
    <location>
        <begin position="207"/>
        <end position="226"/>
    </location>
</feature>
<dbReference type="PANTHER" id="PTHR30193:SF37">
    <property type="entry name" value="INNER MEMBRANE ABC TRANSPORTER PERMEASE PROTEIN YCJO"/>
    <property type="match status" value="1"/>
</dbReference>
<dbReference type="PATRIC" id="fig|1675527.3.peg.3137"/>
<dbReference type="GO" id="GO:0055085">
    <property type="term" value="P:transmembrane transport"/>
    <property type="evidence" value="ECO:0007669"/>
    <property type="project" value="InterPro"/>
</dbReference>
<feature type="transmembrane region" description="Helical" evidence="7">
    <location>
        <begin position="12"/>
        <end position="35"/>
    </location>
</feature>
<dbReference type="STRING" id="1675527.AIOL_002997"/>
<dbReference type="PROSITE" id="PS50928">
    <property type="entry name" value="ABC_TM1"/>
    <property type="match status" value="1"/>
</dbReference>
<protein>
    <submittedName>
        <fullName evidence="9">ABC transporter, permease protein</fullName>
    </submittedName>
</protein>
<keyword evidence="5 7" id="KW-1133">Transmembrane helix</keyword>
<comment type="similarity">
    <text evidence="7">Belongs to the binding-protein-dependent transport system permease family.</text>
</comment>
<keyword evidence="6 7" id="KW-0472">Membrane</keyword>
<evidence type="ECO:0000256" key="4">
    <source>
        <dbReference type="ARBA" id="ARBA00022692"/>
    </source>
</evidence>
<evidence type="ECO:0000256" key="2">
    <source>
        <dbReference type="ARBA" id="ARBA00022448"/>
    </source>
</evidence>
<keyword evidence="10" id="KW-1185">Reference proteome</keyword>
<name>A0A0J9E5L2_9RHOB</name>
<evidence type="ECO:0000256" key="6">
    <source>
        <dbReference type="ARBA" id="ARBA00023136"/>
    </source>
</evidence>
<dbReference type="EMBL" id="LFTY01000002">
    <property type="protein sequence ID" value="KMW58027.1"/>
    <property type="molecule type" value="Genomic_DNA"/>
</dbReference>
<proteinExistence type="inferred from homology"/>
<evidence type="ECO:0000313" key="10">
    <source>
        <dbReference type="Proteomes" id="UP000037178"/>
    </source>
</evidence>
<evidence type="ECO:0000256" key="3">
    <source>
        <dbReference type="ARBA" id="ARBA00022475"/>
    </source>
</evidence>
<keyword evidence="3" id="KW-1003">Cell membrane</keyword>
<keyword evidence="2 7" id="KW-0813">Transport</keyword>
<dbReference type="SUPFAM" id="SSF161098">
    <property type="entry name" value="MetI-like"/>
    <property type="match status" value="1"/>
</dbReference>
<evidence type="ECO:0000256" key="7">
    <source>
        <dbReference type="RuleBase" id="RU363032"/>
    </source>
</evidence>
<accession>A0A0J9E5L2</accession>
<reference evidence="9 10" key="1">
    <citation type="submission" date="2015-06" db="EMBL/GenBank/DDBJ databases">
        <title>Draft genome sequence of an Alphaproteobacteria species associated to the Mediterranean sponge Oscarella lobularis.</title>
        <authorList>
            <person name="Jourda C."/>
            <person name="Santini S."/>
            <person name="Claverie J.-M."/>
        </authorList>
    </citation>
    <scope>NUCLEOTIDE SEQUENCE [LARGE SCALE GENOMIC DNA]</scope>
    <source>
        <strain evidence="9">IGS</strain>
    </source>
</reference>
<sequence length="334" mass="38065">MMSRAYRLAPWLFLAPAAIYFFSLVIYPIFGSFWVSFHDWDGTTFQCSDGRTLQELAEDESCRRVPLMTWVGLENYERFFDKTPRDAGRIAEYWSGVFAGESPRWPRLSVETKVVLNNIKWLVLFPLAIPIGLAFALFLNQTSVWIRATKSMFFFPFVLSPAVIGFVFQYFYDPSGPLEGIYDLLGWDSGVIGDQTRATYGIIVAGWYPQIAYCMIIYLAGLTAIEPEQIEAARLDGARRWKLLRRIILPQLWPATFVALVVTTIGALRSFDLVQVMTIGGPGRGSSDVLARYMYQKTLFDQDYGYGATLAVILFLIMLVFIAVFIRQMVQQED</sequence>
<dbReference type="Proteomes" id="UP000037178">
    <property type="component" value="Unassembled WGS sequence"/>
</dbReference>
<evidence type="ECO:0000256" key="1">
    <source>
        <dbReference type="ARBA" id="ARBA00004651"/>
    </source>
</evidence>
<dbReference type="Gene3D" id="1.10.3720.10">
    <property type="entry name" value="MetI-like"/>
    <property type="match status" value="1"/>
</dbReference>
<evidence type="ECO:0000259" key="8">
    <source>
        <dbReference type="PROSITE" id="PS50928"/>
    </source>
</evidence>
<evidence type="ECO:0000313" key="9">
    <source>
        <dbReference type="EMBL" id="KMW58027.1"/>
    </source>
</evidence>
<feature type="domain" description="ABC transmembrane type-1" evidence="8">
    <location>
        <begin position="110"/>
        <end position="325"/>
    </location>
</feature>
<comment type="caution">
    <text evidence="9">The sequence shown here is derived from an EMBL/GenBank/DDBJ whole genome shotgun (WGS) entry which is preliminary data.</text>
</comment>
<gene>
    <name evidence="9" type="ORF">AIOL_002997</name>
</gene>
<evidence type="ECO:0000256" key="5">
    <source>
        <dbReference type="ARBA" id="ARBA00022989"/>
    </source>
</evidence>
<dbReference type="GO" id="GO:0005886">
    <property type="term" value="C:plasma membrane"/>
    <property type="evidence" value="ECO:0007669"/>
    <property type="project" value="UniProtKB-SubCell"/>
</dbReference>
<organism evidence="9 10">
    <name type="scientific">Candidatus Rhodobacter oscarellae</name>
    <dbReference type="NCBI Taxonomy" id="1675527"/>
    <lineage>
        <taxon>Bacteria</taxon>
        <taxon>Pseudomonadati</taxon>
        <taxon>Pseudomonadota</taxon>
        <taxon>Alphaproteobacteria</taxon>
        <taxon>Rhodobacterales</taxon>
        <taxon>Rhodobacter group</taxon>
        <taxon>Rhodobacter</taxon>
    </lineage>
</organism>
<dbReference type="CDD" id="cd06261">
    <property type="entry name" value="TM_PBP2"/>
    <property type="match status" value="1"/>
</dbReference>
<feature type="transmembrane region" description="Helical" evidence="7">
    <location>
        <begin position="247"/>
        <end position="268"/>
    </location>
</feature>
<dbReference type="InterPro" id="IPR000515">
    <property type="entry name" value="MetI-like"/>
</dbReference>
<dbReference type="InterPro" id="IPR035906">
    <property type="entry name" value="MetI-like_sf"/>
</dbReference>
<keyword evidence="4 7" id="KW-0812">Transmembrane</keyword>
<dbReference type="InterPro" id="IPR051393">
    <property type="entry name" value="ABC_transporter_permease"/>
</dbReference>